<dbReference type="Gene3D" id="1.25.40.20">
    <property type="entry name" value="Ankyrin repeat-containing domain"/>
    <property type="match status" value="5"/>
</dbReference>
<evidence type="ECO:0000256" key="2">
    <source>
        <dbReference type="ARBA" id="ARBA00023043"/>
    </source>
</evidence>
<dbReference type="PROSITE" id="PS50297">
    <property type="entry name" value="ANK_REP_REGION"/>
    <property type="match status" value="6"/>
</dbReference>
<feature type="compositionally biased region" description="Acidic residues" evidence="3">
    <location>
        <begin position="224"/>
        <end position="257"/>
    </location>
</feature>
<dbReference type="SMART" id="SM00248">
    <property type="entry name" value="ANK"/>
    <property type="match status" value="10"/>
</dbReference>
<dbReference type="PRINTS" id="PR01415">
    <property type="entry name" value="ANKYRIN"/>
</dbReference>
<dbReference type="GO" id="GO:0045087">
    <property type="term" value="P:innate immune response"/>
    <property type="evidence" value="ECO:0007669"/>
    <property type="project" value="TreeGrafter"/>
</dbReference>
<feature type="compositionally biased region" description="Acidic residues" evidence="3">
    <location>
        <begin position="457"/>
        <end position="469"/>
    </location>
</feature>
<dbReference type="AlphaFoldDB" id="A0A381SPV5"/>
<dbReference type="PANTHER" id="PTHR23206">
    <property type="entry name" value="MASK PROTEIN"/>
    <property type="match status" value="1"/>
</dbReference>
<dbReference type="InterPro" id="IPR002110">
    <property type="entry name" value="Ankyrin_rpt"/>
</dbReference>
<dbReference type="PANTHER" id="PTHR23206:SF7">
    <property type="entry name" value="PROTEIN KINASE DOMAIN-CONTAINING PROTEIN"/>
    <property type="match status" value="1"/>
</dbReference>
<sequence>MRSVVALFAVLLMTAAVPPDSPVADAAMRGDTERVRELLRGGADVNAAQGDGMTAIHWAAEHDAVEMTEVLVFAGANLEATTRLGGFTPLLVASRTGSAAVVDKLLDAGAPIEAATSTGETALHLAAAAGSSETASVLVSHGANLDAVELTKGQTPLMFAAAYGRVDVVEVLLHAGAEAALETIVVDYAAMAADDRVEIQERSERLTALYGEAVIVDRPVDGTNQDDEEKEEEEGEQSEPEGESKDELDDATDDDAVEHERKRPFSYDQLVNKQGGNTALHYAAREGHQEIVELLLEGGGVDIDHVSGGDDTSALLIATINGHFTLAMWLLDQGADPNLHSAPGATPLYVAVHLQWVPKSFYPQPTAIKQDQTTYLELMQALLEAGADPDVRLERHLWYTSFNHNVLGVDTWGATPFWRAAYGTDVDAMRLLIAYGADPAIPTLRPPGRENTGNRAEEEDEDKDKEDPSELPAVPVGGQGVHPIHAASGVGYGLGLAGNAHRHAPNGWTPSVKYLIEELGADVNIPDYNGFTPLHNAAARGDVELINYLIEMGADVSAVTRKGETTADMANGPVQRVTVFPEVVALLESLGSKNNHNCVSCQ</sequence>
<feature type="region of interest" description="Disordered" evidence="3">
    <location>
        <begin position="217"/>
        <end position="269"/>
    </location>
</feature>
<evidence type="ECO:0000256" key="1">
    <source>
        <dbReference type="ARBA" id="ARBA00022737"/>
    </source>
</evidence>
<dbReference type="Pfam" id="PF00023">
    <property type="entry name" value="Ank"/>
    <property type="match status" value="1"/>
</dbReference>
<dbReference type="InterPro" id="IPR036770">
    <property type="entry name" value="Ankyrin_rpt-contain_sf"/>
</dbReference>
<dbReference type="EMBL" id="UINC01003222">
    <property type="protein sequence ID" value="SVA04407.1"/>
    <property type="molecule type" value="Genomic_DNA"/>
</dbReference>
<accession>A0A381SPV5</accession>
<keyword evidence="1" id="KW-0677">Repeat</keyword>
<dbReference type="Pfam" id="PF13637">
    <property type="entry name" value="Ank_4"/>
    <property type="match status" value="2"/>
</dbReference>
<keyword evidence="2" id="KW-0040">ANK repeat</keyword>
<dbReference type="Pfam" id="PF12796">
    <property type="entry name" value="Ank_2"/>
    <property type="match status" value="1"/>
</dbReference>
<protein>
    <submittedName>
        <fullName evidence="4">Uncharacterized protein</fullName>
    </submittedName>
</protein>
<feature type="region of interest" description="Disordered" evidence="3">
    <location>
        <begin position="442"/>
        <end position="480"/>
    </location>
</feature>
<dbReference type="SUPFAM" id="SSF48403">
    <property type="entry name" value="Ankyrin repeat"/>
    <property type="match status" value="2"/>
</dbReference>
<organism evidence="4">
    <name type="scientific">marine metagenome</name>
    <dbReference type="NCBI Taxonomy" id="408172"/>
    <lineage>
        <taxon>unclassified sequences</taxon>
        <taxon>metagenomes</taxon>
        <taxon>ecological metagenomes</taxon>
    </lineage>
</organism>
<evidence type="ECO:0000256" key="3">
    <source>
        <dbReference type="SAM" id="MobiDB-lite"/>
    </source>
</evidence>
<dbReference type="GO" id="GO:0005737">
    <property type="term" value="C:cytoplasm"/>
    <property type="evidence" value="ECO:0007669"/>
    <property type="project" value="TreeGrafter"/>
</dbReference>
<dbReference type="PROSITE" id="PS50088">
    <property type="entry name" value="ANK_REPEAT"/>
    <property type="match status" value="8"/>
</dbReference>
<gene>
    <name evidence="4" type="ORF">METZ01_LOCUS57261</name>
</gene>
<proteinExistence type="predicted"/>
<evidence type="ECO:0000313" key="4">
    <source>
        <dbReference type="EMBL" id="SVA04407.1"/>
    </source>
</evidence>
<dbReference type="InterPro" id="IPR051631">
    <property type="entry name" value="Ankyrin-KH/SAM_domain"/>
</dbReference>
<reference evidence="4" key="1">
    <citation type="submission" date="2018-05" db="EMBL/GenBank/DDBJ databases">
        <authorList>
            <person name="Lanie J.A."/>
            <person name="Ng W.-L."/>
            <person name="Kazmierczak K.M."/>
            <person name="Andrzejewski T.M."/>
            <person name="Davidsen T.M."/>
            <person name="Wayne K.J."/>
            <person name="Tettelin H."/>
            <person name="Glass J.I."/>
            <person name="Rusch D."/>
            <person name="Podicherti R."/>
            <person name="Tsui H.-C.T."/>
            <person name="Winkler M.E."/>
        </authorList>
    </citation>
    <scope>NUCLEOTIDE SEQUENCE</scope>
</reference>
<name>A0A381SPV5_9ZZZZ</name>